<gene>
    <name evidence="1" type="ORF">IAB67_05470</name>
</gene>
<reference evidence="1" key="2">
    <citation type="journal article" date="2021" name="PeerJ">
        <title>Extensive microbial diversity within the chicken gut microbiome revealed by metagenomics and culture.</title>
        <authorList>
            <person name="Gilroy R."/>
            <person name="Ravi A."/>
            <person name="Getino M."/>
            <person name="Pursley I."/>
            <person name="Horton D.L."/>
            <person name="Alikhan N.F."/>
            <person name="Baker D."/>
            <person name="Gharbi K."/>
            <person name="Hall N."/>
            <person name="Watson M."/>
            <person name="Adriaenssens E.M."/>
            <person name="Foster-Nyarko E."/>
            <person name="Jarju S."/>
            <person name="Secka A."/>
            <person name="Antonio M."/>
            <person name="Oren A."/>
            <person name="Chaudhuri R.R."/>
            <person name="La Ragione R."/>
            <person name="Hildebrand F."/>
            <person name="Pallen M.J."/>
        </authorList>
    </citation>
    <scope>NUCLEOTIDE SEQUENCE</scope>
    <source>
        <strain evidence="1">CHK191-8634</strain>
    </source>
</reference>
<accession>A0A9D1ITR2</accession>
<name>A0A9D1ITR2_9CLOT</name>
<evidence type="ECO:0000313" key="1">
    <source>
        <dbReference type="EMBL" id="HIU43730.1"/>
    </source>
</evidence>
<dbReference type="SUPFAM" id="SSF75138">
    <property type="entry name" value="HprK N-terminal domain-like"/>
    <property type="match status" value="1"/>
</dbReference>
<organism evidence="1 2">
    <name type="scientific">Candidatus Ventrousia excrementavium</name>
    <dbReference type="NCBI Taxonomy" id="2840961"/>
    <lineage>
        <taxon>Bacteria</taxon>
        <taxon>Bacillati</taxon>
        <taxon>Bacillota</taxon>
        <taxon>Clostridia</taxon>
        <taxon>Eubacteriales</taxon>
        <taxon>Clostridiaceae</taxon>
        <taxon>Clostridiaceae incertae sedis</taxon>
        <taxon>Candidatus Ventrousia</taxon>
    </lineage>
</organism>
<dbReference type="AlphaFoldDB" id="A0A9D1ITR2"/>
<proteinExistence type="predicted"/>
<reference evidence="1" key="1">
    <citation type="submission" date="2020-10" db="EMBL/GenBank/DDBJ databases">
        <authorList>
            <person name="Gilroy R."/>
        </authorList>
    </citation>
    <scope>NUCLEOTIDE SEQUENCE</scope>
    <source>
        <strain evidence="1">CHK191-8634</strain>
    </source>
</reference>
<protein>
    <recommendedName>
        <fullName evidence="3">DRTGG domain-containing protein</fullName>
    </recommendedName>
</protein>
<dbReference type="Gene3D" id="3.40.1390.20">
    <property type="entry name" value="HprK N-terminal domain-like"/>
    <property type="match status" value="1"/>
</dbReference>
<dbReference type="EMBL" id="DVMR01000045">
    <property type="protein sequence ID" value="HIU43730.1"/>
    <property type="molecule type" value="Genomic_DNA"/>
</dbReference>
<dbReference type="Proteomes" id="UP000824073">
    <property type="component" value="Unassembled WGS sequence"/>
</dbReference>
<sequence>MTIRQLIDRLSLRVLAGGASDETQLQGCYIGDLLSRVISRSVQGGLWITIMNNLNVAAVAVLADIPCVLLAEGVEAPEDLCEKCAEEGIFLLGSDRSAYELAAAYAQNQP</sequence>
<comment type="caution">
    <text evidence="1">The sequence shown here is derived from an EMBL/GenBank/DDBJ whole genome shotgun (WGS) entry which is preliminary data.</text>
</comment>
<evidence type="ECO:0000313" key="2">
    <source>
        <dbReference type="Proteomes" id="UP000824073"/>
    </source>
</evidence>
<dbReference type="InterPro" id="IPR028979">
    <property type="entry name" value="Ser_kin/Pase_Hpr-like_N_sf"/>
</dbReference>
<evidence type="ECO:0008006" key="3">
    <source>
        <dbReference type="Google" id="ProtNLM"/>
    </source>
</evidence>